<comment type="caution">
    <text evidence="3">The sequence shown here is derived from an EMBL/GenBank/DDBJ whole genome shotgun (WGS) entry which is preliminary data.</text>
</comment>
<dbReference type="OrthoDB" id="1881at2759"/>
<gene>
    <name evidence="3" type="ORF">BZG36_00511</name>
</gene>
<evidence type="ECO:0000313" key="4">
    <source>
        <dbReference type="Proteomes" id="UP000242875"/>
    </source>
</evidence>
<reference evidence="3 4" key="1">
    <citation type="journal article" date="2017" name="Mycologia">
        <title>Bifiguratus adelaidae, gen. et sp. nov., a new member of Mucoromycotina in endophytic and soil-dwelling habitats.</title>
        <authorList>
            <person name="Torres-Cruz T.J."/>
            <person name="Billingsley Tobias T.L."/>
            <person name="Almatruk M."/>
            <person name="Hesse C."/>
            <person name="Kuske C.R."/>
            <person name="Desiro A."/>
            <person name="Benucci G.M."/>
            <person name="Bonito G."/>
            <person name="Stajich J.E."/>
            <person name="Dunlap C."/>
            <person name="Arnold A.E."/>
            <person name="Porras-Alfaro A."/>
        </authorList>
    </citation>
    <scope>NUCLEOTIDE SEQUENCE [LARGE SCALE GENOMIC DNA]</scope>
    <source>
        <strain evidence="3 4">AZ0501</strain>
    </source>
</reference>
<dbReference type="InterPro" id="IPR005036">
    <property type="entry name" value="CBM21_dom"/>
</dbReference>
<feature type="region of interest" description="Disordered" evidence="1">
    <location>
        <begin position="125"/>
        <end position="148"/>
    </location>
</feature>
<feature type="compositionally biased region" description="Low complexity" evidence="1">
    <location>
        <begin position="420"/>
        <end position="447"/>
    </location>
</feature>
<keyword evidence="4" id="KW-1185">Reference proteome</keyword>
<sequence>MPYTAIKVSTPLTVASNVATQGSLAVGTTALSLNERPLYGRRVFIAKVKSTLSYTDLPSHPSNREKSIFDSAGHPMSDTSRKDLTSCSSAAHQFRRSFANHLHPDDVSVPTIEANQVNRALKPALRKTKSTPAPASRHLRSSDMTPPKLRKRVTFDGQLEYVRIFCGLESPSDIHVWPDIEGNEENGVVQVSAEPTEMESSVPEPAATLELSTTPSNLMQSSTDLQDSEAPLLPVHLHSLRLQSTSLASAQLSFTIYVQNIAYAKDVSVLYTLDEWRTSQVAQARWIGRCMAWEGWDCFVGEIALNGAQCTGAMAVCYKVAGQEFWDNYHAQNYAFSVCHSVSATPKWSNVKVPAKRPTLTRQSKLDVDALTHTIRGLHLDEPSELPLKPSARNAATFWPDNKPERHNVELPRAQNGLHSTDSFSSTSSHPLSTSTPPTAPLLPMSSARHCGHSTLESKQLTASPLSPLYFALVNKYCLYAPPAATVESTRIARELPEALAVLRLPLPMDVTGFTSSNTVSTLSGQVVSF</sequence>
<evidence type="ECO:0000259" key="2">
    <source>
        <dbReference type="PROSITE" id="PS51159"/>
    </source>
</evidence>
<dbReference type="AlphaFoldDB" id="A0A261Y6Y8"/>
<dbReference type="Proteomes" id="UP000242875">
    <property type="component" value="Unassembled WGS sequence"/>
</dbReference>
<protein>
    <recommendedName>
        <fullName evidence="2">CBM21 domain-containing protein</fullName>
    </recommendedName>
</protein>
<dbReference type="PROSITE" id="PS51159">
    <property type="entry name" value="CBM21"/>
    <property type="match status" value="1"/>
</dbReference>
<evidence type="ECO:0000256" key="1">
    <source>
        <dbReference type="SAM" id="MobiDB-lite"/>
    </source>
</evidence>
<dbReference type="GO" id="GO:2001069">
    <property type="term" value="F:glycogen binding"/>
    <property type="evidence" value="ECO:0007669"/>
    <property type="project" value="TreeGrafter"/>
</dbReference>
<dbReference type="Gene3D" id="2.60.40.2440">
    <property type="entry name" value="Carbohydrate binding type-21 domain"/>
    <property type="match status" value="1"/>
</dbReference>
<dbReference type="InterPro" id="IPR050782">
    <property type="entry name" value="PP1_regulatory_subunit_3"/>
</dbReference>
<proteinExistence type="predicted"/>
<evidence type="ECO:0000313" key="3">
    <source>
        <dbReference type="EMBL" id="OZJ06410.1"/>
    </source>
</evidence>
<dbReference type="EMBL" id="MVBO01000003">
    <property type="protein sequence ID" value="OZJ06410.1"/>
    <property type="molecule type" value="Genomic_DNA"/>
</dbReference>
<dbReference type="GO" id="GO:0005979">
    <property type="term" value="P:regulation of glycogen biosynthetic process"/>
    <property type="evidence" value="ECO:0007669"/>
    <property type="project" value="TreeGrafter"/>
</dbReference>
<dbReference type="GO" id="GO:0000164">
    <property type="term" value="C:protein phosphatase type 1 complex"/>
    <property type="evidence" value="ECO:0007669"/>
    <property type="project" value="TreeGrafter"/>
</dbReference>
<dbReference type="InterPro" id="IPR038175">
    <property type="entry name" value="CBM21_dom_sf"/>
</dbReference>
<dbReference type="PANTHER" id="PTHR12307:SF36">
    <property type="entry name" value="GLYCOGEN-BINDING SUBUNIT 76A"/>
    <property type="match status" value="1"/>
</dbReference>
<feature type="domain" description="CBM21" evidence="2">
    <location>
        <begin position="232"/>
        <end position="337"/>
    </location>
</feature>
<accession>A0A261Y6Y8</accession>
<dbReference type="GO" id="GO:0008157">
    <property type="term" value="F:protein phosphatase 1 binding"/>
    <property type="evidence" value="ECO:0007669"/>
    <property type="project" value="TreeGrafter"/>
</dbReference>
<dbReference type="Pfam" id="PF03370">
    <property type="entry name" value="CBM_21"/>
    <property type="match status" value="1"/>
</dbReference>
<dbReference type="PANTHER" id="PTHR12307">
    <property type="entry name" value="PROTEIN PHOSPHATASE 1 REGULATORY SUBUNIT"/>
    <property type="match status" value="1"/>
</dbReference>
<organism evidence="3 4">
    <name type="scientific">Bifiguratus adelaidae</name>
    <dbReference type="NCBI Taxonomy" id="1938954"/>
    <lineage>
        <taxon>Eukaryota</taxon>
        <taxon>Fungi</taxon>
        <taxon>Fungi incertae sedis</taxon>
        <taxon>Mucoromycota</taxon>
        <taxon>Mucoromycotina</taxon>
        <taxon>Endogonomycetes</taxon>
        <taxon>Endogonales</taxon>
        <taxon>Endogonales incertae sedis</taxon>
        <taxon>Bifiguratus</taxon>
    </lineage>
</organism>
<feature type="region of interest" description="Disordered" evidence="1">
    <location>
        <begin position="55"/>
        <end position="84"/>
    </location>
</feature>
<name>A0A261Y6Y8_9FUNG</name>
<feature type="region of interest" description="Disordered" evidence="1">
    <location>
        <begin position="416"/>
        <end position="451"/>
    </location>
</feature>